<reference evidence="1" key="2">
    <citation type="journal article" date="2007" name="Science">
        <title>Draft genome sequence of the sexually transmitted pathogen Trichomonas vaginalis.</title>
        <authorList>
            <person name="Carlton J.M."/>
            <person name="Hirt R.P."/>
            <person name="Silva J.C."/>
            <person name="Delcher A.L."/>
            <person name="Schatz M."/>
            <person name="Zhao Q."/>
            <person name="Wortman J.R."/>
            <person name="Bidwell S.L."/>
            <person name="Alsmark U.C.M."/>
            <person name="Besteiro S."/>
            <person name="Sicheritz-Ponten T."/>
            <person name="Noel C.J."/>
            <person name="Dacks J.B."/>
            <person name="Foster P.G."/>
            <person name="Simillion C."/>
            <person name="Van de Peer Y."/>
            <person name="Miranda-Saavedra D."/>
            <person name="Barton G.J."/>
            <person name="Westrop G.D."/>
            <person name="Mueller S."/>
            <person name="Dessi D."/>
            <person name="Fiori P.L."/>
            <person name="Ren Q."/>
            <person name="Paulsen I."/>
            <person name="Zhang H."/>
            <person name="Bastida-Corcuera F.D."/>
            <person name="Simoes-Barbosa A."/>
            <person name="Brown M.T."/>
            <person name="Hayes R.D."/>
            <person name="Mukherjee M."/>
            <person name="Okumura C.Y."/>
            <person name="Schneider R."/>
            <person name="Smith A.J."/>
            <person name="Vanacova S."/>
            <person name="Villalvazo M."/>
            <person name="Haas B.J."/>
            <person name="Pertea M."/>
            <person name="Feldblyum T.V."/>
            <person name="Utterback T.R."/>
            <person name="Shu C.L."/>
            <person name="Osoegawa K."/>
            <person name="de Jong P.J."/>
            <person name="Hrdy I."/>
            <person name="Horvathova L."/>
            <person name="Zubacova Z."/>
            <person name="Dolezal P."/>
            <person name="Malik S.B."/>
            <person name="Logsdon J.M. Jr."/>
            <person name="Henze K."/>
            <person name="Gupta A."/>
            <person name="Wang C.C."/>
            <person name="Dunne R.L."/>
            <person name="Upcroft J.A."/>
            <person name="Upcroft P."/>
            <person name="White O."/>
            <person name="Salzberg S.L."/>
            <person name="Tang P."/>
            <person name="Chiu C.-H."/>
            <person name="Lee Y.-S."/>
            <person name="Embley T.M."/>
            <person name="Coombs G.H."/>
            <person name="Mottram J.C."/>
            <person name="Tachezy J."/>
            <person name="Fraser-Liggett C.M."/>
            <person name="Johnson P.J."/>
        </authorList>
    </citation>
    <scope>NUCLEOTIDE SEQUENCE [LARGE SCALE GENOMIC DNA]</scope>
    <source>
        <strain evidence="1">G3</strain>
    </source>
</reference>
<protein>
    <submittedName>
        <fullName evidence="1">Uncharacterized protein</fullName>
    </submittedName>
</protein>
<evidence type="ECO:0000313" key="2">
    <source>
        <dbReference type="Proteomes" id="UP000001542"/>
    </source>
</evidence>
<keyword evidence="2" id="KW-1185">Reference proteome</keyword>
<dbReference type="InParanoid" id="A2EW68"/>
<dbReference type="Proteomes" id="UP000001542">
    <property type="component" value="Unassembled WGS sequence"/>
</dbReference>
<name>A2EW68_TRIV3</name>
<dbReference type="VEuPathDB" id="TrichDB:TVAGG3_0769150"/>
<evidence type="ECO:0000313" key="1">
    <source>
        <dbReference type="EMBL" id="EAY03104.1"/>
    </source>
</evidence>
<gene>
    <name evidence="1" type="ORF">TVAG_415380</name>
</gene>
<proteinExistence type="predicted"/>
<dbReference type="EMBL" id="DS113515">
    <property type="protein sequence ID" value="EAY03104.1"/>
    <property type="molecule type" value="Genomic_DNA"/>
</dbReference>
<reference evidence="1" key="1">
    <citation type="submission" date="2006-10" db="EMBL/GenBank/DDBJ databases">
        <authorList>
            <person name="Amadeo P."/>
            <person name="Zhao Q."/>
            <person name="Wortman J."/>
            <person name="Fraser-Liggett C."/>
            <person name="Carlton J."/>
        </authorList>
    </citation>
    <scope>NUCLEOTIDE SEQUENCE</scope>
    <source>
        <strain evidence="1">G3</strain>
    </source>
</reference>
<sequence length="98" mass="11412">MDPLNLIDGEDTQDIDLKMMLDVKLYDARGNIEMITKGWEQKIAEEKEEGKIRLQQLDDKYEVEMRKDNAQRFIKNPDGSVIYRPSIPKTAAGRREDV</sequence>
<dbReference type="KEGG" id="tva:75670835"/>
<organism evidence="1 2">
    <name type="scientific">Trichomonas vaginalis (strain ATCC PRA-98 / G3)</name>
    <dbReference type="NCBI Taxonomy" id="412133"/>
    <lineage>
        <taxon>Eukaryota</taxon>
        <taxon>Metamonada</taxon>
        <taxon>Parabasalia</taxon>
        <taxon>Trichomonadida</taxon>
        <taxon>Trichomonadidae</taxon>
        <taxon>Trichomonas</taxon>
    </lineage>
</organism>
<accession>A2EW68</accession>
<dbReference type="VEuPathDB" id="TrichDB:TVAG_415380"/>
<dbReference type="RefSeq" id="XP_001315327.1">
    <property type="nucleotide sequence ID" value="XM_001315292.1"/>
</dbReference>
<dbReference type="AlphaFoldDB" id="A2EW68"/>